<accession>A0A9P7JLR4</accession>
<proteinExistence type="predicted"/>
<evidence type="ECO:0000313" key="2">
    <source>
        <dbReference type="Proteomes" id="UP000823399"/>
    </source>
</evidence>
<organism evidence="1 2">
    <name type="scientific">Suillus discolor</name>
    <dbReference type="NCBI Taxonomy" id="1912936"/>
    <lineage>
        <taxon>Eukaryota</taxon>
        <taxon>Fungi</taxon>
        <taxon>Dikarya</taxon>
        <taxon>Basidiomycota</taxon>
        <taxon>Agaricomycotina</taxon>
        <taxon>Agaricomycetes</taxon>
        <taxon>Agaricomycetidae</taxon>
        <taxon>Boletales</taxon>
        <taxon>Suillineae</taxon>
        <taxon>Suillaceae</taxon>
        <taxon>Suillus</taxon>
    </lineage>
</organism>
<protein>
    <submittedName>
        <fullName evidence="1">Uncharacterized protein</fullName>
    </submittedName>
</protein>
<comment type="caution">
    <text evidence="1">The sequence shown here is derived from an EMBL/GenBank/DDBJ whole genome shotgun (WGS) entry which is preliminary data.</text>
</comment>
<reference evidence="1" key="1">
    <citation type="journal article" date="2020" name="New Phytol.">
        <title>Comparative genomics reveals dynamic genome evolution in host specialist ectomycorrhizal fungi.</title>
        <authorList>
            <person name="Lofgren L.A."/>
            <person name="Nguyen N.H."/>
            <person name="Vilgalys R."/>
            <person name="Ruytinx J."/>
            <person name="Liao H.L."/>
            <person name="Branco S."/>
            <person name="Kuo A."/>
            <person name="LaButti K."/>
            <person name="Lipzen A."/>
            <person name="Andreopoulos W."/>
            <person name="Pangilinan J."/>
            <person name="Riley R."/>
            <person name="Hundley H."/>
            <person name="Na H."/>
            <person name="Barry K."/>
            <person name="Grigoriev I.V."/>
            <person name="Stajich J.E."/>
            <person name="Kennedy P.G."/>
        </authorList>
    </citation>
    <scope>NUCLEOTIDE SEQUENCE</scope>
    <source>
        <strain evidence="1">FC423</strain>
    </source>
</reference>
<dbReference type="OrthoDB" id="2681330at2759"/>
<gene>
    <name evidence="1" type="ORF">F5147DRAFT_781840</name>
</gene>
<dbReference type="Proteomes" id="UP000823399">
    <property type="component" value="Unassembled WGS sequence"/>
</dbReference>
<name>A0A9P7JLR4_9AGAM</name>
<dbReference type="GeneID" id="64704962"/>
<sequence length="836" mass="93097">MAGAIGRSSAGKRARIYIVKRGKGTRAWRALRGKAAPHIEIAAGSTQSDATSSCHPQDDAGNKGNYKTIAHYANYPMGHIPVSMSTSCFQSAPFSPSALYSPTAPLSLSAHFLLLDYNHMLAQFSDIFDPIESSSAPSEIEVGVTQEMADDIEVVKALTSRERLSVVPEVYLSAPQSPADSSVNLYSPMNSVPESWMVSSAVDVSSVQLDDNTPEPNTSKTPLPFTDTLHMILMGVPRWRNALVCLRLKMKVAICCGNVQNPFLIMQLGYAEQRKQFMNVLFEQSLTAVNLVHDDLENVVSHDGITTITTDEMLILATKWIAGFNSDLKRVAKLAIMDTRSVFGFGLNDTSAADPSLLANKCVELLRRFMVPQSTLLPISVNGLLWLLRNKIVKSLVFYIIFRPSSTSGARVVIGDEEPAIFRTAPLLPVEMIAYVLTIWYSTLLTRLSELVKAMKTSGLPVNIMMSIFPPVAFIYSEALECLLWLLEQTDDPAYPDFLQVLTNFCDIDQDDVCRIRFVSILHFHLSYRIAASTSTPRGRSTAFNDWTHKTQWAHLCKLLGDDPANITSIPDVQKHVITCFIGYLVTLPQSQLSDIPPDLWDLGPDSFLSVSNANIRVSYAQQPKQRLYIVESLSSTLVPWKLVVPDAITAVMCLRHDWGSDITKIACNLLEKVIAIKTLQPISVLPHARRPLTELRTYLLGHVLSPKDRRLPCFRPVYADYIMYEQHRHKFMNQPRARAALLHGGLIWRLALHSLGFDVLPSVLDGISREAVPFGLTLDINGQTYFDDELSEEEVDFMCGMYHVHTNDGNVEIVSWWPRPHAWAASGLNVGFWSS</sequence>
<keyword evidence="2" id="KW-1185">Reference proteome</keyword>
<evidence type="ECO:0000313" key="1">
    <source>
        <dbReference type="EMBL" id="KAG2085881.1"/>
    </source>
</evidence>
<dbReference type="RefSeq" id="XP_041284773.1">
    <property type="nucleotide sequence ID" value="XM_041442703.1"/>
</dbReference>
<dbReference type="AlphaFoldDB" id="A0A9P7JLR4"/>
<dbReference type="EMBL" id="JABBWM010000157">
    <property type="protein sequence ID" value="KAG2085881.1"/>
    <property type="molecule type" value="Genomic_DNA"/>
</dbReference>